<dbReference type="PANTHER" id="PTHR44858">
    <property type="entry name" value="TETRATRICOPEPTIDE REPEAT PROTEIN 6"/>
    <property type="match status" value="1"/>
</dbReference>
<evidence type="ECO:0000256" key="1">
    <source>
        <dbReference type="ARBA" id="ARBA00022737"/>
    </source>
</evidence>
<dbReference type="Gene3D" id="2.40.50.550">
    <property type="match status" value="1"/>
</dbReference>
<dbReference type="Gene3D" id="1.25.40.10">
    <property type="entry name" value="Tetratricopeptide repeat domain"/>
    <property type="match status" value="1"/>
</dbReference>
<feature type="repeat" description="TPR" evidence="3">
    <location>
        <begin position="96"/>
        <end position="129"/>
    </location>
</feature>
<name>A0ABD0LGA9_9CAEN</name>
<dbReference type="Pfam" id="PF16669">
    <property type="entry name" value="TTC5_OB"/>
    <property type="match status" value="1"/>
</dbReference>
<dbReference type="InterPro" id="IPR050498">
    <property type="entry name" value="Ycf3"/>
</dbReference>
<evidence type="ECO:0000313" key="6">
    <source>
        <dbReference type="EMBL" id="KAK7498087.1"/>
    </source>
</evidence>
<dbReference type="SMART" id="SM00028">
    <property type="entry name" value="TPR"/>
    <property type="match status" value="3"/>
</dbReference>
<keyword evidence="2 3" id="KW-0802">TPR repeat</keyword>
<keyword evidence="1" id="KW-0677">Repeat</keyword>
<dbReference type="InterPro" id="IPR038645">
    <property type="entry name" value="TTC5_OB_sf"/>
</dbReference>
<dbReference type="EMBL" id="JACVVK020000053">
    <property type="protein sequence ID" value="KAK7498087.1"/>
    <property type="molecule type" value="Genomic_DNA"/>
</dbReference>
<dbReference type="InterPro" id="IPR019734">
    <property type="entry name" value="TPR_rpt"/>
</dbReference>
<dbReference type="PROSITE" id="PS50005">
    <property type="entry name" value="TPR"/>
    <property type="match status" value="2"/>
</dbReference>
<accession>A0ABD0LGA9</accession>
<dbReference type="Proteomes" id="UP001519460">
    <property type="component" value="Unassembled WGS sequence"/>
</dbReference>
<sequence length="430" mass="47756">MADNALESAKKLVDDLYDYRDHYVERFGMEKASQKVDDLDAKMRETLQKLDEMKDTIKNKAEYYLLRGRTLNVVGKFSPDAHETLSKAVKLDPKLVEAWNHLGECYWKNGDMAGAKNCFTGALSHEKNKVSLRNLSMVMRQLGGAPEERKQLVKDSVERAKEAVQLDISDGTSWLILGNAYLSLFFSGGQDPKILKQCMSAYSQAERDPVAKSNPDLHFNRGMSYKYQEEYQLALSEFHVASQLDPSWEDAQAEEKSLLAYLDNVVALTKAKGKLKPKKLESMLNSLSDRDLGPYGSGSYTSARGQTIKLEHIPISSLSAEINSNKLILGKVVCSVDTTTAVPFTFCMSDKETCIPVTVYNMVQGGGVKIGDSVAIPEPFVQVVKVDHKDKKYDFLSVRVDSPLVMVVNGSKVKSSKQAASVLAVRTVPE</sequence>
<feature type="repeat" description="TPR" evidence="3">
    <location>
        <begin position="215"/>
        <end position="248"/>
    </location>
</feature>
<proteinExistence type="predicted"/>
<gene>
    <name evidence="6" type="ORF">BaRGS_00010675</name>
</gene>
<dbReference type="InterPro" id="IPR032076">
    <property type="entry name" value="TTC5_OB"/>
</dbReference>
<dbReference type="PANTHER" id="PTHR44858:SF1">
    <property type="entry name" value="UDP-N-ACETYLGLUCOSAMINE--PEPTIDE N-ACETYLGLUCOSAMINYLTRANSFERASE SPINDLY-RELATED"/>
    <property type="match status" value="1"/>
</dbReference>
<dbReference type="InterPro" id="IPR011990">
    <property type="entry name" value="TPR-like_helical_dom_sf"/>
</dbReference>
<comment type="caution">
    <text evidence="6">The sequence shown here is derived from an EMBL/GenBank/DDBJ whole genome shotgun (WGS) entry which is preliminary data.</text>
</comment>
<keyword evidence="4" id="KW-0175">Coiled coil</keyword>
<keyword evidence="7" id="KW-1185">Reference proteome</keyword>
<evidence type="ECO:0000256" key="3">
    <source>
        <dbReference type="PROSITE-ProRule" id="PRU00339"/>
    </source>
</evidence>
<evidence type="ECO:0000256" key="2">
    <source>
        <dbReference type="ARBA" id="ARBA00022803"/>
    </source>
</evidence>
<organism evidence="6 7">
    <name type="scientific">Batillaria attramentaria</name>
    <dbReference type="NCBI Taxonomy" id="370345"/>
    <lineage>
        <taxon>Eukaryota</taxon>
        <taxon>Metazoa</taxon>
        <taxon>Spiralia</taxon>
        <taxon>Lophotrochozoa</taxon>
        <taxon>Mollusca</taxon>
        <taxon>Gastropoda</taxon>
        <taxon>Caenogastropoda</taxon>
        <taxon>Sorbeoconcha</taxon>
        <taxon>Cerithioidea</taxon>
        <taxon>Batillariidae</taxon>
        <taxon>Batillaria</taxon>
    </lineage>
</organism>
<dbReference type="SUPFAM" id="SSF48452">
    <property type="entry name" value="TPR-like"/>
    <property type="match status" value="1"/>
</dbReference>
<dbReference type="Pfam" id="PF13181">
    <property type="entry name" value="TPR_8"/>
    <property type="match status" value="1"/>
</dbReference>
<dbReference type="AlphaFoldDB" id="A0ABD0LGA9"/>
<protein>
    <recommendedName>
        <fullName evidence="5">Tetratricopeptide repeat protein 5 OB fold domain-containing protein</fullName>
    </recommendedName>
</protein>
<evidence type="ECO:0000256" key="4">
    <source>
        <dbReference type="SAM" id="Coils"/>
    </source>
</evidence>
<feature type="domain" description="Tetratricopeptide repeat protein 5 OB fold" evidence="5">
    <location>
        <begin position="309"/>
        <end position="421"/>
    </location>
</feature>
<reference evidence="6 7" key="1">
    <citation type="journal article" date="2023" name="Sci. Data">
        <title>Genome assembly of the Korean intertidal mud-creeper Batillaria attramentaria.</title>
        <authorList>
            <person name="Patra A.K."/>
            <person name="Ho P.T."/>
            <person name="Jun S."/>
            <person name="Lee S.J."/>
            <person name="Kim Y."/>
            <person name="Won Y.J."/>
        </authorList>
    </citation>
    <scope>NUCLEOTIDE SEQUENCE [LARGE SCALE GENOMIC DNA]</scope>
    <source>
        <strain evidence="6">Wonlab-2016</strain>
    </source>
</reference>
<feature type="coiled-coil region" evidence="4">
    <location>
        <begin position="29"/>
        <end position="56"/>
    </location>
</feature>
<evidence type="ECO:0000259" key="5">
    <source>
        <dbReference type="Pfam" id="PF16669"/>
    </source>
</evidence>
<evidence type="ECO:0000313" key="7">
    <source>
        <dbReference type="Proteomes" id="UP001519460"/>
    </source>
</evidence>